<evidence type="ECO:0000313" key="2">
    <source>
        <dbReference type="Proteomes" id="UP000831701"/>
    </source>
</evidence>
<dbReference type="EMBL" id="CM041532">
    <property type="protein sequence ID" value="KAI3376479.1"/>
    <property type="molecule type" value="Genomic_DNA"/>
</dbReference>
<feature type="non-terminal residue" evidence="1">
    <location>
        <position position="1"/>
    </location>
</feature>
<reference evidence="1" key="1">
    <citation type="submission" date="2022-04" db="EMBL/GenBank/DDBJ databases">
        <title>Jade perch genome.</title>
        <authorList>
            <person name="Chao B."/>
        </authorList>
    </citation>
    <scope>NUCLEOTIDE SEQUENCE</scope>
    <source>
        <strain evidence="1">CB-2022</strain>
    </source>
</reference>
<keyword evidence="2" id="KW-1185">Reference proteome</keyword>
<gene>
    <name evidence="1" type="ORF">L3Q82_016948</name>
</gene>
<organism evidence="1 2">
    <name type="scientific">Scortum barcoo</name>
    <name type="common">barcoo grunter</name>
    <dbReference type="NCBI Taxonomy" id="214431"/>
    <lineage>
        <taxon>Eukaryota</taxon>
        <taxon>Metazoa</taxon>
        <taxon>Chordata</taxon>
        <taxon>Craniata</taxon>
        <taxon>Vertebrata</taxon>
        <taxon>Euteleostomi</taxon>
        <taxon>Actinopterygii</taxon>
        <taxon>Neopterygii</taxon>
        <taxon>Teleostei</taxon>
        <taxon>Neoteleostei</taxon>
        <taxon>Acanthomorphata</taxon>
        <taxon>Eupercaria</taxon>
        <taxon>Centrarchiformes</taxon>
        <taxon>Terapontoidei</taxon>
        <taxon>Terapontidae</taxon>
        <taxon>Scortum</taxon>
    </lineage>
</organism>
<evidence type="ECO:0000313" key="1">
    <source>
        <dbReference type="EMBL" id="KAI3376479.1"/>
    </source>
</evidence>
<accession>A0ACB8X9Q0</accession>
<comment type="caution">
    <text evidence="1">The sequence shown here is derived from an EMBL/GenBank/DDBJ whole genome shotgun (WGS) entry which is preliminary data.</text>
</comment>
<name>A0ACB8X9Q0_9TELE</name>
<dbReference type="Proteomes" id="UP000831701">
    <property type="component" value="Chromosome 2"/>
</dbReference>
<proteinExistence type="predicted"/>
<sequence>PRRRVREQAASTPRAMQPTAGRLQHDGGRPDTSGRKHYSSQRPQSRSTMTTEYQEKFLPPFCHTTVISTSKQKDPYHPLKSTYNDMTTFRSFYVTQKWIKPPQLSAPPKGHRRCTSAPHNTAHFVANQMISKVEDYTSVYKNDFRAWTVNKRQLFKLSDNLKVHEGLVVTSTSSKEGCAQENYAQVDSKAVPKARKLPPFESVTSYRSDYVTHPLQPRTRREKPAQQNNTGLSLEYQVPQKPKATWDINQQLTDEASELFKQFKTLKTKFHGQGKAKESGPPSDYDNFLSTTHADYTPHKCQRTKPVLPSMLNIEKSNEPFQATTTMKEDYKAWDIPRRLPAVQKGKLDWPKKTGFSVCTPKPAESCSPNPKPFSLQPKLDGTAACKPSCDASKKHQCPVENRTFSSFECISNGTKESKSYLTTSLERGATWPDGEEPSQTNHIISCMVSSKS</sequence>
<protein>
    <submittedName>
        <fullName evidence="1">Uncharacterized protein</fullName>
    </submittedName>
</protein>